<name>A0A9E6Y2T4_9ACTN</name>
<dbReference type="SUPFAM" id="SSF63829">
    <property type="entry name" value="Calcium-dependent phosphotriesterase"/>
    <property type="match status" value="1"/>
</dbReference>
<dbReference type="InterPro" id="IPR015943">
    <property type="entry name" value="WD40/YVTN_repeat-like_dom_sf"/>
</dbReference>
<dbReference type="EMBL" id="CP087164">
    <property type="protein sequence ID" value="UGS38868.1"/>
    <property type="molecule type" value="Genomic_DNA"/>
</dbReference>
<dbReference type="KEGG" id="sbae:DSM104329_05299"/>
<accession>A0A9E6Y2T4</accession>
<dbReference type="Gene3D" id="2.130.10.10">
    <property type="entry name" value="YVTN repeat-like/Quinoprotein amine dehydrogenase"/>
    <property type="match status" value="1"/>
</dbReference>
<dbReference type="InterPro" id="IPR048031">
    <property type="entry name" value="ScyD/ScyE-like"/>
</dbReference>
<evidence type="ECO:0000313" key="3">
    <source>
        <dbReference type="Proteomes" id="UP001162834"/>
    </source>
</evidence>
<organism evidence="2 3">
    <name type="scientific">Capillimicrobium parvum</name>
    <dbReference type="NCBI Taxonomy" id="2884022"/>
    <lineage>
        <taxon>Bacteria</taxon>
        <taxon>Bacillati</taxon>
        <taxon>Actinomycetota</taxon>
        <taxon>Thermoleophilia</taxon>
        <taxon>Solirubrobacterales</taxon>
        <taxon>Capillimicrobiaceae</taxon>
        <taxon>Capillimicrobium</taxon>
    </lineage>
</organism>
<sequence length="356" mass="35918">MLRAAIVTAALCAVAVAAPVQAATTVVASRLDRPRGLAFAPDGTLYAALVGHGATGPRTKRRCNREGCFGATGRIVRVGPGGAVSDVVTGLVSMLSGPDASFVIGADQLTVLPDGRLASAITAEFNDGHSRPPRQVPRRVRAQVGRLVTVRPGGRLALGPRLDAPELAFDADHEGKISNPYGIAALGDAIYVSDSAANTLLEIRGGAVGVIAVFPPVAPGVQSVPAALTAGPDGALYVGEFTGGGSTPGSARIWRVVPGQAPTVYATGLSNVTALAAAPDGSLYATEFGQGSGGDVVRIAPDGTQTRLGVGELHEPGGVAVAPDGTVYVSNWTLSGAHREGSAPRLRHTGAILRLG</sequence>
<proteinExistence type="predicted"/>
<dbReference type="Proteomes" id="UP001162834">
    <property type="component" value="Chromosome"/>
</dbReference>
<protein>
    <submittedName>
        <fullName evidence="2">Virginiamycin B lyase</fullName>
        <ecNumber evidence="2">4.2.99.-</ecNumber>
    </submittedName>
</protein>
<keyword evidence="1" id="KW-0732">Signal</keyword>
<evidence type="ECO:0000256" key="1">
    <source>
        <dbReference type="SAM" id="SignalP"/>
    </source>
</evidence>
<dbReference type="AlphaFoldDB" id="A0A9E6Y2T4"/>
<feature type="signal peptide" evidence="1">
    <location>
        <begin position="1"/>
        <end position="22"/>
    </location>
</feature>
<dbReference type="NCBIfam" id="NF033206">
    <property type="entry name" value="ScyE_fam"/>
    <property type="match status" value="1"/>
</dbReference>
<dbReference type="GO" id="GO:0016829">
    <property type="term" value="F:lyase activity"/>
    <property type="evidence" value="ECO:0007669"/>
    <property type="project" value="UniProtKB-KW"/>
</dbReference>
<dbReference type="RefSeq" id="WP_259312881.1">
    <property type="nucleotide sequence ID" value="NZ_CP087164.1"/>
</dbReference>
<keyword evidence="2" id="KW-0456">Lyase</keyword>
<keyword evidence="3" id="KW-1185">Reference proteome</keyword>
<dbReference type="EC" id="4.2.99.-" evidence="2"/>
<evidence type="ECO:0000313" key="2">
    <source>
        <dbReference type="EMBL" id="UGS38868.1"/>
    </source>
</evidence>
<reference evidence="2" key="1">
    <citation type="journal article" date="2022" name="Int. J. Syst. Evol. Microbiol.">
        <title>Pseudomonas aegrilactucae sp. nov. and Pseudomonas morbosilactucae sp. nov., pathogens causing bacterial rot of lettuce in Japan.</title>
        <authorList>
            <person name="Sawada H."/>
            <person name="Fujikawa T."/>
            <person name="Satou M."/>
        </authorList>
    </citation>
    <scope>NUCLEOTIDE SEQUENCE</scope>
    <source>
        <strain evidence="2">0166_1</strain>
    </source>
</reference>
<feature type="chain" id="PRO_5039437752" evidence="1">
    <location>
        <begin position="23"/>
        <end position="356"/>
    </location>
</feature>
<gene>
    <name evidence="2" type="primary">vgb_2</name>
    <name evidence="2" type="ORF">DSM104329_05299</name>
</gene>